<sequence>MDELRGSSTTILPLRIWQPPRAFPHTGARSAATRYPRAQPDDNHEKETHVPKAICNGVGIHYEISAPENSKPIILIGGVGTQLTRWSEPFVQTLAAHGFRVIRFDNRDIGLSDGHEDAGVPDFRAVLAAKARGEAPAVPYTLDDMADDVAALLDHLQIERAHVAGASMGGMIAQLVAIRHPQRTASLTSIMSSTGNPDLPKATDAASQALTGRRADPRVDRAAFLDEAVMRAQVIGSPAHAEDAAELRARAEEDLDRAFRPDGFARQYAAILAAPDRRPALARLSVPTLVIHGADDPLVRAEGGRDTAAHVPGARLLEIAGMGHNIPHALNRQIADAIAELAARA</sequence>
<dbReference type="Proteomes" id="UP000318405">
    <property type="component" value="Unassembled WGS sequence"/>
</dbReference>
<gene>
    <name evidence="3" type="ORF">FOZ76_20200</name>
</gene>
<dbReference type="EMBL" id="VLTJ01000039">
    <property type="protein sequence ID" value="TSH90165.1"/>
    <property type="molecule type" value="Genomic_DNA"/>
</dbReference>
<dbReference type="Gene3D" id="3.40.50.1820">
    <property type="entry name" value="alpha/beta hydrolase"/>
    <property type="match status" value="1"/>
</dbReference>
<evidence type="ECO:0000313" key="3">
    <source>
        <dbReference type="EMBL" id="TSH90165.1"/>
    </source>
</evidence>
<dbReference type="GO" id="GO:0046503">
    <property type="term" value="P:glycerolipid catabolic process"/>
    <property type="evidence" value="ECO:0007669"/>
    <property type="project" value="TreeGrafter"/>
</dbReference>
<dbReference type="GO" id="GO:0004806">
    <property type="term" value="F:triacylglycerol lipase activity"/>
    <property type="evidence" value="ECO:0007669"/>
    <property type="project" value="TreeGrafter"/>
</dbReference>
<dbReference type="InterPro" id="IPR029058">
    <property type="entry name" value="AB_hydrolase_fold"/>
</dbReference>
<reference evidence="3 4" key="1">
    <citation type="submission" date="2019-07" db="EMBL/GenBank/DDBJ databases">
        <title>Qingshengfaniella alkalisoli gen. nov., sp. nov., isolated from saline soil.</title>
        <authorList>
            <person name="Xu L."/>
            <person name="Huang X.-X."/>
            <person name="Sun J.-Q."/>
        </authorList>
    </citation>
    <scope>NUCLEOTIDE SEQUENCE [LARGE SCALE GENOMIC DNA]</scope>
    <source>
        <strain evidence="3 4">DSM 27279</strain>
    </source>
</reference>
<feature type="domain" description="AB hydrolase-1" evidence="2">
    <location>
        <begin position="71"/>
        <end position="326"/>
    </location>
</feature>
<dbReference type="OrthoDB" id="9798888at2"/>
<evidence type="ECO:0000313" key="4">
    <source>
        <dbReference type="Proteomes" id="UP000318405"/>
    </source>
</evidence>
<keyword evidence="3" id="KW-0378">Hydrolase</keyword>
<dbReference type="Pfam" id="PF00561">
    <property type="entry name" value="Abhydrolase_1"/>
    <property type="match status" value="1"/>
</dbReference>
<accession>A0A556ABA0</accession>
<dbReference type="PANTHER" id="PTHR43433:SF5">
    <property type="entry name" value="AB HYDROLASE-1 DOMAIN-CONTAINING PROTEIN"/>
    <property type="match status" value="1"/>
</dbReference>
<dbReference type="InterPro" id="IPR000073">
    <property type="entry name" value="AB_hydrolase_1"/>
</dbReference>
<dbReference type="AlphaFoldDB" id="A0A556ABA0"/>
<organism evidence="3 4">
    <name type="scientific">Verticiella sediminum</name>
    <dbReference type="NCBI Taxonomy" id="1247510"/>
    <lineage>
        <taxon>Bacteria</taxon>
        <taxon>Pseudomonadati</taxon>
        <taxon>Pseudomonadota</taxon>
        <taxon>Betaproteobacteria</taxon>
        <taxon>Burkholderiales</taxon>
        <taxon>Alcaligenaceae</taxon>
        <taxon>Verticiella</taxon>
    </lineage>
</organism>
<feature type="region of interest" description="Disordered" evidence="1">
    <location>
        <begin position="22"/>
        <end position="48"/>
    </location>
</feature>
<evidence type="ECO:0000256" key="1">
    <source>
        <dbReference type="SAM" id="MobiDB-lite"/>
    </source>
</evidence>
<proteinExistence type="predicted"/>
<comment type="caution">
    <text evidence="3">The sequence shown here is derived from an EMBL/GenBank/DDBJ whole genome shotgun (WGS) entry which is preliminary data.</text>
</comment>
<name>A0A556ABA0_9BURK</name>
<keyword evidence="4" id="KW-1185">Reference proteome</keyword>
<evidence type="ECO:0000259" key="2">
    <source>
        <dbReference type="Pfam" id="PF00561"/>
    </source>
</evidence>
<dbReference type="InterPro" id="IPR050471">
    <property type="entry name" value="AB_hydrolase"/>
</dbReference>
<dbReference type="SUPFAM" id="SSF53474">
    <property type="entry name" value="alpha/beta-Hydrolases"/>
    <property type="match status" value="1"/>
</dbReference>
<protein>
    <submittedName>
        <fullName evidence="3">Alpha/beta fold hydrolase</fullName>
    </submittedName>
</protein>
<feature type="compositionally biased region" description="Basic and acidic residues" evidence="1">
    <location>
        <begin position="39"/>
        <end position="48"/>
    </location>
</feature>
<dbReference type="PANTHER" id="PTHR43433">
    <property type="entry name" value="HYDROLASE, ALPHA/BETA FOLD FAMILY PROTEIN"/>
    <property type="match status" value="1"/>
</dbReference>